<evidence type="ECO:0000256" key="1">
    <source>
        <dbReference type="SAM" id="MobiDB-lite"/>
    </source>
</evidence>
<dbReference type="AlphaFoldDB" id="A0A2D2DLE6"/>
<name>A0A2D2DLE6_9BURK</name>
<organism evidence="2 3">
    <name type="scientific">Massilia violaceinigra</name>
    <dbReference type="NCBI Taxonomy" id="2045208"/>
    <lineage>
        <taxon>Bacteria</taxon>
        <taxon>Pseudomonadati</taxon>
        <taxon>Pseudomonadota</taxon>
        <taxon>Betaproteobacteria</taxon>
        <taxon>Burkholderiales</taxon>
        <taxon>Oxalobacteraceae</taxon>
        <taxon>Telluria group</taxon>
        <taxon>Massilia</taxon>
    </lineage>
</organism>
<dbReference type="Proteomes" id="UP000229897">
    <property type="component" value="Chromosome"/>
</dbReference>
<evidence type="ECO:0000313" key="2">
    <source>
        <dbReference type="EMBL" id="ATQ75808.1"/>
    </source>
</evidence>
<protein>
    <submittedName>
        <fullName evidence="2">Uncharacterized protein</fullName>
    </submittedName>
</protein>
<evidence type="ECO:0000313" key="3">
    <source>
        <dbReference type="Proteomes" id="UP000229897"/>
    </source>
</evidence>
<proteinExistence type="predicted"/>
<keyword evidence="3" id="KW-1185">Reference proteome</keyword>
<feature type="region of interest" description="Disordered" evidence="1">
    <location>
        <begin position="1"/>
        <end position="38"/>
    </location>
</feature>
<gene>
    <name evidence="2" type="ORF">CR152_15695</name>
</gene>
<dbReference type="OrthoDB" id="784829at2"/>
<dbReference type="RefSeq" id="WP_099875882.1">
    <property type="nucleotide sequence ID" value="NZ_CP024608.1"/>
</dbReference>
<dbReference type="KEGG" id="mass:CR152_15695"/>
<reference evidence="2" key="1">
    <citation type="submission" date="2017-10" db="EMBL/GenBank/DDBJ databases">
        <title>Massilia psychrophilum sp. nov., a novel purple-pigmented bacterium isolated from Tianshan glacier, Xinjiang Municipality, China.</title>
        <authorList>
            <person name="Wang H."/>
        </authorList>
    </citation>
    <scope>NUCLEOTIDE SEQUENCE [LARGE SCALE GENOMIC DNA]</scope>
    <source>
        <strain evidence="2">B2</strain>
    </source>
</reference>
<accession>A0A2D2DLE6</accession>
<dbReference type="EMBL" id="CP024608">
    <property type="protein sequence ID" value="ATQ75808.1"/>
    <property type="molecule type" value="Genomic_DNA"/>
</dbReference>
<sequence>MPRRVRAGGMACPRSSDKSRAKGPRRRGRSIQGGAGIHTGKKAFALRRHIVFNAQQSEGMSALEASAENVFDPIALAVAVTEA</sequence>